<keyword evidence="3" id="KW-1185">Reference proteome</keyword>
<accession>A0ABN8RSJ6</accession>
<feature type="compositionally biased region" description="Polar residues" evidence="1">
    <location>
        <begin position="13"/>
        <end position="31"/>
    </location>
</feature>
<evidence type="ECO:0000313" key="3">
    <source>
        <dbReference type="Proteomes" id="UP001159405"/>
    </source>
</evidence>
<name>A0ABN8RSJ6_9CNID</name>
<evidence type="ECO:0000256" key="1">
    <source>
        <dbReference type="SAM" id="MobiDB-lite"/>
    </source>
</evidence>
<dbReference type="PANTHER" id="PTHR33198:SF19">
    <property type="entry name" value="CCHC-TYPE DOMAIN-CONTAINING PROTEIN"/>
    <property type="match status" value="1"/>
</dbReference>
<protein>
    <recommendedName>
        <fullName evidence="4">Retrotransposon gag domain-containing protein</fullName>
    </recommendedName>
</protein>
<reference evidence="2 3" key="1">
    <citation type="submission" date="2022-05" db="EMBL/GenBank/DDBJ databases">
        <authorList>
            <consortium name="Genoscope - CEA"/>
            <person name="William W."/>
        </authorList>
    </citation>
    <scope>NUCLEOTIDE SEQUENCE [LARGE SCALE GENOMIC DNA]</scope>
</reference>
<organism evidence="2 3">
    <name type="scientific">Porites lobata</name>
    <dbReference type="NCBI Taxonomy" id="104759"/>
    <lineage>
        <taxon>Eukaryota</taxon>
        <taxon>Metazoa</taxon>
        <taxon>Cnidaria</taxon>
        <taxon>Anthozoa</taxon>
        <taxon>Hexacorallia</taxon>
        <taxon>Scleractinia</taxon>
        <taxon>Fungiina</taxon>
        <taxon>Poritidae</taxon>
        <taxon>Porites</taxon>
    </lineage>
</organism>
<comment type="caution">
    <text evidence="2">The sequence shown here is derived from an EMBL/GenBank/DDBJ whole genome shotgun (WGS) entry which is preliminary data.</text>
</comment>
<dbReference type="PANTHER" id="PTHR33198">
    <property type="entry name" value="ANK_REP_REGION DOMAIN-CONTAINING PROTEIN-RELATED"/>
    <property type="match status" value="1"/>
</dbReference>
<evidence type="ECO:0008006" key="4">
    <source>
        <dbReference type="Google" id="ProtNLM"/>
    </source>
</evidence>
<proteinExistence type="predicted"/>
<feature type="region of interest" description="Disordered" evidence="1">
    <location>
        <begin position="1"/>
        <end position="31"/>
    </location>
</feature>
<dbReference type="Proteomes" id="UP001159405">
    <property type="component" value="Unassembled WGS sequence"/>
</dbReference>
<sequence length="237" mass="26778">MNEESSEGQQSSAAPNITTSGGSPSTSVNMANFQIPPPDILELNDGSLASNWRTWVAAWKNYTLATKLDKEEEARQVATLLAVIGKEANKVFRTFTFSSPDDAKKIEPVLRKFEEYCIPRENTIYERFLFFTRDQRESETIDQYLTELRQIAANCDFESITPDQLLRDRLVTGARNAKVRENLLKEKKLTLEKAVDIARAAESTAAQMKVMSSESGVLAVKEQEKRSVGRYSCCHRR</sequence>
<dbReference type="EMBL" id="CALNXK010000323">
    <property type="protein sequence ID" value="CAH3182451.1"/>
    <property type="molecule type" value="Genomic_DNA"/>
</dbReference>
<evidence type="ECO:0000313" key="2">
    <source>
        <dbReference type="EMBL" id="CAH3182451.1"/>
    </source>
</evidence>
<gene>
    <name evidence="2" type="ORF">PLOB_00026984</name>
</gene>